<dbReference type="Proteomes" id="UP000611500">
    <property type="component" value="Unassembled WGS sequence"/>
</dbReference>
<keyword evidence="1" id="KW-1133">Transmembrane helix</keyword>
<dbReference type="RefSeq" id="WP_051312086.1">
    <property type="nucleotide sequence ID" value="NZ_BNAP01000001.1"/>
</dbReference>
<protein>
    <submittedName>
        <fullName evidence="2">Uncharacterized protein</fullName>
    </submittedName>
</protein>
<reference evidence="2" key="1">
    <citation type="journal article" date="2014" name="Int. J. Syst. Evol. Microbiol.">
        <title>Complete genome sequence of Corynebacterium casei LMG S-19264T (=DSM 44701T), isolated from a smear-ripened cheese.</title>
        <authorList>
            <consortium name="US DOE Joint Genome Institute (JGI-PGF)"/>
            <person name="Walter F."/>
            <person name="Albersmeier A."/>
            <person name="Kalinowski J."/>
            <person name="Ruckert C."/>
        </authorList>
    </citation>
    <scope>NUCLEOTIDE SEQUENCE</scope>
    <source>
        <strain evidence="2">CGMCC 1.7081</strain>
    </source>
</reference>
<accession>A0A8J3H2H4</accession>
<feature type="transmembrane region" description="Helical" evidence="1">
    <location>
        <begin position="12"/>
        <end position="40"/>
    </location>
</feature>
<keyword evidence="1" id="KW-0812">Transmembrane</keyword>
<feature type="transmembrane region" description="Helical" evidence="1">
    <location>
        <begin position="52"/>
        <end position="73"/>
    </location>
</feature>
<name>A0A8J3H2H4_9RHOB</name>
<comment type="caution">
    <text evidence="2">The sequence shown here is derived from an EMBL/GenBank/DDBJ whole genome shotgun (WGS) entry which is preliminary data.</text>
</comment>
<evidence type="ECO:0000313" key="3">
    <source>
        <dbReference type="Proteomes" id="UP000611500"/>
    </source>
</evidence>
<evidence type="ECO:0000313" key="2">
    <source>
        <dbReference type="EMBL" id="GHG79758.1"/>
    </source>
</evidence>
<gene>
    <name evidence="2" type="ORF">GCM10010961_02120</name>
</gene>
<evidence type="ECO:0000256" key="1">
    <source>
        <dbReference type="SAM" id="Phobius"/>
    </source>
</evidence>
<keyword evidence="3" id="KW-1185">Reference proteome</keyword>
<proteinExistence type="predicted"/>
<sequence>MSPVVRSRALAVAFWPWPVLAAALFRGLGSLMVVTAAAMWFLPGSQTEADLVIMKLGVSLFFLLSGLTVMMIYDAVPRPTVWFDPVRREVRVLAPGAGGRPMTVSRRSYESLGRVRFDRRSVALYDMDGRLLLRVGLRDVGQRAALRAQLSRLVNICN</sequence>
<reference evidence="2" key="2">
    <citation type="submission" date="2020-09" db="EMBL/GenBank/DDBJ databases">
        <authorList>
            <person name="Sun Q."/>
            <person name="Zhou Y."/>
        </authorList>
    </citation>
    <scope>NUCLEOTIDE SEQUENCE</scope>
    <source>
        <strain evidence="2">CGMCC 1.7081</strain>
    </source>
</reference>
<dbReference type="EMBL" id="BNAP01000001">
    <property type="protein sequence ID" value="GHG79758.1"/>
    <property type="molecule type" value="Genomic_DNA"/>
</dbReference>
<dbReference type="AlphaFoldDB" id="A0A8J3H2H4"/>
<organism evidence="2 3">
    <name type="scientific">Pseudodonghicola xiamenensis</name>
    <dbReference type="NCBI Taxonomy" id="337702"/>
    <lineage>
        <taxon>Bacteria</taxon>
        <taxon>Pseudomonadati</taxon>
        <taxon>Pseudomonadota</taxon>
        <taxon>Alphaproteobacteria</taxon>
        <taxon>Rhodobacterales</taxon>
        <taxon>Paracoccaceae</taxon>
        <taxon>Pseudodonghicola</taxon>
    </lineage>
</organism>
<keyword evidence="1" id="KW-0472">Membrane</keyword>